<keyword evidence="1" id="KW-0812">Transmembrane</keyword>
<sequence length="669" mass="69506">MSQTFIITTAGRAALVNAANTGTNKVTITHIGVTASVFVANAAMIALPGEIKRLATFGGLVVADDIIHVTLNDESATNYTLRGFALYLSDGTLFGLFGSPTPIAEKTANSNVLMSADIGFVDVAAATIEFEGTGFLNPPATETVVGVLRLATNAEAQAGVVANAAITPKTLWFAFSAWVAAQLSDVWRASNDGSGSGMDADLLDGQHGAYFSNIPARLGYSPANKAGDTFSGPIRRDANFYADIQGDNPVISFDLNDYLYFNRVNNTYYFMIGGASRAALDASGLFQSGGQMTAAGQTVWNAGNDGSGSGSDADLLDGVQGSQFARSDVDAQHAYRAKGVPLTDPSIGTGGLWCVSATGLNVARNSTFYRVWDAGNDGAGSGLDADLLDGLQGDGYVRNNGVASAAKSAGAILAGHQALQGFGSAPIQLREVNYVGNVTNDAAYAPSIAFHWSGVAAAHLKMYADGSLRARTNNDDPGSYAPFYAATMVSNGGIVWHAANDGAGSGLDADLLDGQDGSFYTNVPARLGYTPANVADTWKPSNDGSGSGLDADLLDGYQGQYFIDLINSMFSAASNANGHVMRIGPWKIQIGIAMNVPADQKRTINFPEAFAAPPHWYNASGIGRAVFNSATEGQGEVEGTPTANQMVVCNNNSNGNPAINISWIAIAYA</sequence>
<keyword evidence="1" id="KW-1133">Transmembrane helix</keyword>
<gene>
    <name evidence="2" type="ORF">GCM10011273_17560</name>
</gene>
<accession>A0A918Q633</accession>
<organism evidence="2 3">
    <name type="scientific">Asticcacaulis endophyticus</name>
    <dbReference type="NCBI Taxonomy" id="1395890"/>
    <lineage>
        <taxon>Bacteria</taxon>
        <taxon>Pseudomonadati</taxon>
        <taxon>Pseudomonadota</taxon>
        <taxon>Alphaproteobacteria</taxon>
        <taxon>Caulobacterales</taxon>
        <taxon>Caulobacteraceae</taxon>
        <taxon>Asticcacaulis</taxon>
    </lineage>
</organism>
<dbReference type="RefSeq" id="WP_189486100.1">
    <property type="nucleotide sequence ID" value="NZ_BMZB01000002.1"/>
</dbReference>
<dbReference type="Proteomes" id="UP000662572">
    <property type="component" value="Unassembled WGS sequence"/>
</dbReference>
<protein>
    <submittedName>
        <fullName evidence="2">Uncharacterized protein</fullName>
    </submittedName>
</protein>
<evidence type="ECO:0000256" key="1">
    <source>
        <dbReference type="SAM" id="Phobius"/>
    </source>
</evidence>
<dbReference type="EMBL" id="BMZB01000002">
    <property type="protein sequence ID" value="GGZ32018.1"/>
    <property type="molecule type" value="Genomic_DNA"/>
</dbReference>
<comment type="caution">
    <text evidence="2">The sequence shown here is derived from an EMBL/GenBank/DDBJ whole genome shotgun (WGS) entry which is preliminary data.</text>
</comment>
<keyword evidence="1" id="KW-0472">Membrane</keyword>
<reference evidence="2" key="1">
    <citation type="journal article" date="2014" name="Int. J. Syst. Evol. Microbiol.">
        <title>Complete genome sequence of Corynebacterium casei LMG S-19264T (=DSM 44701T), isolated from a smear-ripened cheese.</title>
        <authorList>
            <consortium name="US DOE Joint Genome Institute (JGI-PGF)"/>
            <person name="Walter F."/>
            <person name="Albersmeier A."/>
            <person name="Kalinowski J."/>
            <person name="Ruckert C."/>
        </authorList>
    </citation>
    <scope>NUCLEOTIDE SEQUENCE</scope>
    <source>
        <strain evidence="2">KCTC 32296</strain>
    </source>
</reference>
<evidence type="ECO:0000313" key="2">
    <source>
        <dbReference type="EMBL" id="GGZ32018.1"/>
    </source>
</evidence>
<dbReference type="AlphaFoldDB" id="A0A918Q633"/>
<name>A0A918Q633_9CAUL</name>
<proteinExistence type="predicted"/>
<evidence type="ECO:0000313" key="3">
    <source>
        <dbReference type="Proteomes" id="UP000662572"/>
    </source>
</evidence>
<feature type="transmembrane region" description="Helical" evidence="1">
    <location>
        <begin position="28"/>
        <end position="47"/>
    </location>
</feature>
<reference evidence="2" key="2">
    <citation type="submission" date="2020-09" db="EMBL/GenBank/DDBJ databases">
        <authorList>
            <person name="Sun Q."/>
            <person name="Kim S."/>
        </authorList>
    </citation>
    <scope>NUCLEOTIDE SEQUENCE</scope>
    <source>
        <strain evidence="2">KCTC 32296</strain>
    </source>
</reference>
<keyword evidence="3" id="KW-1185">Reference proteome</keyword>